<sequence length="400" mass="45359">MYRFNISAPGAIYLHGDPVLGYAKSAVIAGLNLRTKLSFTSLFPRMVPTEYIELDFSTINLYVKIPLNIVLKTFFDKNVVRKTDMDDIHDAIKDFVDSLETCNGTYKPDNLHHRLSLQAFFFLLVAIAYKETINITATFIVKLSSELAIGESLGSSQAFAVCLAACFWRWSNLQKGTVIYEFTLESEQKILFYGGICDNMVYKCQNAFKILVSIRGSIVETKKWLMQKYTDFPNIKILLVFSNVSLNHVHIPPPVRGDRGSFMKHFLDIINVISKESIQLFDMIRPKELEQNQESNVEESLSIDLQTHYEKLSDLININQGLLTALDMSDANINIVCAIAQKYSLKAKATGRGRGGYVFILLPPNIKDKIVHQLIHEYVLHDFPAILTNLCGKWNGVRVE</sequence>
<dbReference type="InterPro" id="IPR006205">
    <property type="entry name" value="Mev_gal_kin"/>
</dbReference>
<dbReference type="Gene3D" id="3.30.230.10">
    <property type="match status" value="1"/>
</dbReference>
<dbReference type="GO" id="GO:0006695">
    <property type="term" value="P:cholesterol biosynthetic process"/>
    <property type="evidence" value="ECO:0007669"/>
    <property type="project" value="TreeGrafter"/>
</dbReference>
<evidence type="ECO:0000313" key="5">
    <source>
        <dbReference type="Proteomes" id="UP000504615"/>
    </source>
</evidence>
<keyword evidence="4" id="KW-0460">Magnesium</keyword>
<keyword evidence="1" id="KW-0963">Cytoplasm</keyword>
<proteinExistence type="predicted"/>
<dbReference type="GO" id="GO:0005524">
    <property type="term" value="F:ATP binding"/>
    <property type="evidence" value="ECO:0007669"/>
    <property type="project" value="InterPro"/>
</dbReference>
<dbReference type="InterPro" id="IPR020568">
    <property type="entry name" value="Ribosomal_Su5_D2-typ_SF"/>
</dbReference>
<gene>
    <name evidence="6" type="primary">LOC105430627</name>
</gene>
<dbReference type="KEGG" id="pbar:105430627"/>
<dbReference type="AlphaFoldDB" id="A0A6I9WI33"/>
<protein>
    <submittedName>
        <fullName evidence="6">Mevalonate kinase-like</fullName>
    </submittedName>
</protein>
<dbReference type="SUPFAM" id="SSF55060">
    <property type="entry name" value="GHMP Kinase, C-terminal domain"/>
    <property type="match status" value="1"/>
</dbReference>
<dbReference type="InterPro" id="IPR014721">
    <property type="entry name" value="Ribsml_uS5_D2-typ_fold_subgr"/>
</dbReference>
<reference evidence="6" key="1">
    <citation type="submission" date="2025-08" db="UniProtKB">
        <authorList>
            <consortium name="RefSeq"/>
        </authorList>
    </citation>
    <scope>IDENTIFICATION</scope>
</reference>
<dbReference type="PRINTS" id="PR00959">
    <property type="entry name" value="MEVGALKINASE"/>
</dbReference>
<keyword evidence="2" id="KW-0808">Transferase</keyword>
<dbReference type="RefSeq" id="XP_011642581.2">
    <property type="nucleotide sequence ID" value="XM_011644279.2"/>
</dbReference>
<dbReference type="GO" id="GO:0019287">
    <property type="term" value="P:isopentenyl diphosphate biosynthetic process, mevalonate pathway"/>
    <property type="evidence" value="ECO:0007669"/>
    <property type="project" value="TreeGrafter"/>
</dbReference>
<accession>A0A6I9WI33</accession>
<dbReference type="OrthoDB" id="1652964at2759"/>
<evidence type="ECO:0000256" key="3">
    <source>
        <dbReference type="ARBA" id="ARBA00022777"/>
    </source>
</evidence>
<dbReference type="InterPro" id="IPR036554">
    <property type="entry name" value="GHMP_kinase_C_sf"/>
</dbReference>
<dbReference type="Proteomes" id="UP000504615">
    <property type="component" value="Unplaced"/>
</dbReference>
<evidence type="ECO:0000256" key="2">
    <source>
        <dbReference type="ARBA" id="ARBA00022679"/>
    </source>
</evidence>
<evidence type="ECO:0000256" key="4">
    <source>
        <dbReference type="ARBA" id="ARBA00022842"/>
    </source>
</evidence>
<keyword evidence="3" id="KW-0418">Kinase</keyword>
<dbReference type="GO" id="GO:0005829">
    <property type="term" value="C:cytosol"/>
    <property type="evidence" value="ECO:0007669"/>
    <property type="project" value="TreeGrafter"/>
</dbReference>
<organism evidence="5 6">
    <name type="scientific">Pogonomyrmex barbatus</name>
    <name type="common">red harvester ant</name>
    <dbReference type="NCBI Taxonomy" id="144034"/>
    <lineage>
        <taxon>Eukaryota</taxon>
        <taxon>Metazoa</taxon>
        <taxon>Ecdysozoa</taxon>
        <taxon>Arthropoda</taxon>
        <taxon>Hexapoda</taxon>
        <taxon>Insecta</taxon>
        <taxon>Pterygota</taxon>
        <taxon>Neoptera</taxon>
        <taxon>Endopterygota</taxon>
        <taxon>Hymenoptera</taxon>
        <taxon>Apocrita</taxon>
        <taxon>Aculeata</taxon>
        <taxon>Formicoidea</taxon>
        <taxon>Formicidae</taxon>
        <taxon>Myrmicinae</taxon>
        <taxon>Pogonomyrmex</taxon>
    </lineage>
</organism>
<name>A0A6I9WI33_9HYME</name>
<keyword evidence="5" id="KW-1185">Reference proteome</keyword>
<dbReference type="GeneID" id="105430627"/>
<dbReference type="SUPFAM" id="SSF54211">
    <property type="entry name" value="Ribosomal protein S5 domain 2-like"/>
    <property type="match status" value="1"/>
</dbReference>
<dbReference type="GO" id="GO:0004496">
    <property type="term" value="F:mevalonate kinase activity"/>
    <property type="evidence" value="ECO:0007669"/>
    <property type="project" value="InterPro"/>
</dbReference>
<dbReference type="PANTHER" id="PTHR43290">
    <property type="entry name" value="MEVALONATE KINASE"/>
    <property type="match status" value="1"/>
</dbReference>
<dbReference type="Gene3D" id="3.30.70.890">
    <property type="entry name" value="GHMP kinase, C-terminal domain"/>
    <property type="match status" value="1"/>
</dbReference>
<evidence type="ECO:0000256" key="1">
    <source>
        <dbReference type="ARBA" id="ARBA00022490"/>
    </source>
</evidence>
<evidence type="ECO:0000313" key="6">
    <source>
        <dbReference type="RefSeq" id="XP_011642581.2"/>
    </source>
</evidence>
<dbReference type="PANTHER" id="PTHR43290:SF2">
    <property type="entry name" value="MEVALONATE KINASE"/>
    <property type="match status" value="1"/>
</dbReference>